<dbReference type="Pfam" id="PF06985">
    <property type="entry name" value="HET"/>
    <property type="match status" value="1"/>
</dbReference>
<keyword evidence="3" id="KW-1185">Reference proteome</keyword>
<dbReference type="EMBL" id="PXXK01000009">
    <property type="protein sequence ID" value="RFN55180.1"/>
    <property type="molecule type" value="Genomic_DNA"/>
</dbReference>
<feature type="domain" description="Heterokaryon incompatibility" evidence="1">
    <location>
        <begin position="216"/>
        <end position="375"/>
    </location>
</feature>
<proteinExistence type="predicted"/>
<dbReference type="Proteomes" id="UP000265631">
    <property type="component" value="Unassembled WGS sequence"/>
</dbReference>
<comment type="caution">
    <text evidence="2">The sequence shown here is derived from an EMBL/GenBank/DDBJ whole genome shotgun (WGS) entry which is preliminary data.</text>
</comment>
<dbReference type="STRING" id="2594813.A0A395N5M4"/>
<reference evidence="2 3" key="1">
    <citation type="journal article" date="2018" name="PLoS Pathog.">
        <title>Evolution of structural diversity of trichothecenes, a family of toxins produced by plant pathogenic and entomopathogenic fungi.</title>
        <authorList>
            <person name="Proctor R.H."/>
            <person name="McCormick S.P."/>
            <person name="Kim H.S."/>
            <person name="Cardoza R.E."/>
            <person name="Stanley A.M."/>
            <person name="Lindo L."/>
            <person name="Kelly A."/>
            <person name="Brown D.W."/>
            <person name="Lee T."/>
            <person name="Vaughan M.M."/>
            <person name="Alexander N.J."/>
            <person name="Busman M."/>
            <person name="Gutierrez S."/>
        </authorList>
    </citation>
    <scope>NUCLEOTIDE SEQUENCE [LARGE SCALE GENOMIC DNA]</scope>
    <source>
        <strain evidence="2 3">NRRL 13405</strain>
    </source>
</reference>
<protein>
    <submittedName>
        <fullName evidence="2">Heterokaryon incompatibility protein</fullName>
    </submittedName>
</protein>
<dbReference type="PANTHER" id="PTHR33112:SF11">
    <property type="entry name" value="HETEROKARYON INCOMPATIBILITY DOMAIN-CONTAINING PROTEIN"/>
    <property type="match status" value="1"/>
</dbReference>
<evidence type="ECO:0000313" key="3">
    <source>
        <dbReference type="Proteomes" id="UP000265631"/>
    </source>
</evidence>
<accession>A0A395N5M4</accession>
<organism evidence="2 3">
    <name type="scientific">Fusarium flagelliforme</name>
    <dbReference type="NCBI Taxonomy" id="2675880"/>
    <lineage>
        <taxon>Eukaryota</taxon>
        <taxon>Fungi</taxon>
        <taxon>Dikarya</taxon>
        <taxon>Ascomycota</taxon>
        <taxon>Pezizomycotina</taxon>
        <taxon>Sordariomycetes</taxon>
        <taxon>Hypocreomycetidae</taxon>
        <taxon>Hypocreales</taxon>
        <taxon>Nectriaceae</taxon>
        <taxon>Fusarium</taxon>
        <taxon>Fusarium incarnatum-equiseti species complex</taxon>
    </lineage>
</organism>
<dbReference type="AlphaFoldDB" id="A0A395N5M4"/>
<dbReference type="InterPro" id="IPR010730">
    <property type="entry name" value="HET"/>
</dbReference>
<sequence length="703" mass="80061">MLCERCQELIASSVQLSDLNSFRHHTCIEDFRISVEARCMICATIWFEYTPDEQQKLNQLEGYEYETFGLINVYVVPDDELEEMRLDFELGPDATETTGIPRRIIEFMVLKGIIKPGPKSWQGPNSDTEVNKSQETIYDRLALDSLQLSGTTDSNETFSLARRWIDECIAKHPACNHSTDTEWHPTRLLNFGHSLEKEEFLVYLVESNDVTPSGPYMTLSHSWGKSQMMTLNKQSYHSLLQGIPLSSLPPTFRDACSVAQQLGVQYLWIDALCIFQDKDDLSDWSREASLMNKVYSYSYCNIVAADNRDSSQPLFRKRDPKSINPPTTETLVQKGHLQCHTDESVSSGKYVIDYLGYLAPVKDAHINTRGWVMQERLLSPRALHFGEHQVYWECSERRASETNPDGLEIYGDGIPFKGLAKGPHVVLSWTQLVMAYSKCALSYPSDKLVAFSAIARSYATHLSDEYVAGMWRSRLHSDLLWLVSRITKSDHTRYGTYTAPTWSWASINGMVWVPFESDSVEYRYKVDDYKLEYATEDKMGAIRAGWLRLSGQLRPLKLLHKISNKFASEEVNIIWSLVIDNIEYDPHHYIAEQAGGLPLLVVHLDESHVDFGAENESGSLYCMLATHHLFNEVGERCNMWDFLLFQLVDATRGTFRRIGLARTRTGDVDNPYPSGELVHGPSVQPSLLPCAAYEDGIHSIYVI</sequence>
<name>A0A395N5M4_9HYPO</name>
<evidence type="ECO:0000313" key="2">
    <source>
        <dbReference type="EMBL" id="RFN55180.1"/>
    </source>
</evidence>
<evidence type="ECO:0000259" key="1">
    <source>
        <dbReference type="Pfam" id="PF06985"/>
    </source>
</evidence>
<dbReference type="PANTHER" id="PTHR33112">
    <property type="entry name" value="DOMAIN PROTEIN, PUTATIVE-RELATED"/>
    <property type="match status" value="1"/>
</dbReference>
<gene>
    <name evidence="2" type="ORF">FIE12Z_433</name>
</gene>